<proteinExistence type="inferred from homology"/>
<comment type="similarity">
    <text evidence="1">Belongs to the VPS72/YL1 family.</text>
</comment>
<protein>
    <recommendedName>
        <fullName evidence="3">Vps72/YL1 C-terminal domain-containing protein</fullName>
    </recommendedName>
</protein>
<dbReference type="Pfam" id="PF08265">
    <property type="entry name" value="YL1_C"/>
    <property type="match status" value="1"/>
</dbReference>
<dbReference type="AlphaFoldDB" id="A0A0D2M409"/>
<dbReference type="InterPro" id="IPR046757">
    <property type="entry name" value="YL1_N"/>
</dbReference>
<dbReference type="GO" id="GO:0005634">
    <property type="term" value="C:nucleus"/>
    <property type="evidence" value="ECO:0007669"/>
    <property type="project" value="TreeGrafter"/>
</dbReference>
<evidence type="ECO:0000259" key="3">
    <source>
        <dbReference type="SMART" id="SM00993"/>
    </source>
</evidence>
<gene>
    <name evidence="4" type="ORF">MNEG_9649</name>
</gene>
<accession>A0A0D2M409</accession>
<dbReference type="GeneID" id="25742524"/>
<organism evidence="4 5">
    <name type="scientific">Monoraphidium neglectum</name>
    <dbReference type="NCBI Taxonomy" id="145388"/>
    <lineage>
        <taxon>Eukaryota</taxon>
        <taxon>Viridiplantae</taxon>
        <taxon>Chlorophyta</taxon>
        <taxon>core chlorophytes</taxon>
        <taxon>Chlorophyceae</taxon>
        <taxon>CS clade</taxon>
        <taxon>Sphaeropleales</taxon>
        <taxon>Selenastraceae</taxon>
        <taxon>Monoraphidium</taxon>
    </lineage>
</organism>
<dbReference type="EMBL" id="KK102230">
    <property type="protein sequence ID" value="KIY98314.1"/>
    <property type="molecule type" value="Genomic_DNA"/>
</dbReference>
<dbReference type="RefSeq" id="XP_013897334.1">
    <property type="nucleotide sequence ID" value="XM_014041880.1"/>
</dbReference>
<feature type="compositionally biased region" description="Acidic residues" evidence="2">
    <location>
        <begin position="105"/>
        <end position="117"/>
    </location>
</feature>
<dbReference type="KEGG" id="mng:MNEG_9649"/>
<dbReference type="SMART" id="SM00993">
    <property type="entry name" value="YL1_C"/>
    <property type="match status" value="1"/>
</dbReference>
<keyword evidence="5" id="KW-1185">Reference proteome</keyword>
<dbReference type="Pfam" id="PF05764">
    <property type="entry name" value="YL1"/>
    <property type="match status" value="1"/>
</dbReference>
<dbReference type="OrthoDB" id="550620at2759"/>
<dbReference type="PANTHER" id="PTHR13275:SF4">
    <property type="entry name" value="VACUOLAR PROTEIN SORTING-ASSOCIATED PROTEIN 72 HOMOLOG"/>
    <property type="match status" value="1"/>
</dbReference>
<feature type="compositionally biased region" description="Gly residues" evidence="2">
    <location>
        <begin position="123"/>
        <end position="141"/>
    </location>
</feature>
<feature type="compositionally biased region" description="Acidic residues" evidence="2">
    <location>
        <begin position="187"/>
        <end position="196"/>
    </location>
</feature>
<reference evidence="4 5" key="1">
    <citation type="journal article" date="2013" name="BMC Genomics">
        <title>Reconstruction of the lipid metabolism for the microalga Monoraphidium neglectum from its genome sequence reveals characteristics suitable for biofuel production.</title>
        <authorList>
            <person name="Bogen C."/>
            <person name="Al-Dilaimi A."/>
            <person name="Albersmeier A."/>
            <person name="Wichmann J."/>
            <person name="Grundmann M."/>
            <person name="Rupp O."/>
            <person name="Lauersen K.J."/>
            <person name="Blifernez-Klassen O."/>
            <person name="Kalinowski J."/>
            <person name="Goesmann A."/>
            <person name="Mussgnug J.H."/>
            <person name="Kruse O."/>
        </authorList>
    </citation>
    <scope>NUCLEOTIDE SEQUENCE [LARGE SCALE GENOMIC DNA]</scope>
    <source>
        <strain evidence="4 5">SAG 48.87</strain>
    </source>
</reference>
<dbReference type="InterPro" id="IPR013272">
    <property type="entry name" value="Vps72/YL1_C"/>
</dbReference>
<evidence type="ECO:0000313" key="5">
    <source>
        <dbReference type="Proteomes" id="UP000054498"/>
    </source>
</evidence>
<feature type="non-terminal residue" evidence="4">
    <location>
        <position position="1"/>
    </location>
</feature>
<feature type="compositionally biased region" description="Basic and acidic residues" evidence="2">
    <location>
        <begin position="142"/>
        <end position="155"/>
    </location>
</feature>
<evidence type="ECO:0000256" key="1">
    <source>
        <dbReference type="ARBA" id="ARBA00006832"/>
    </source>
</evidence>
<dbReference type="STRING" id="145388.A0A0D2M409"/>
<feature type="region of interest" description="Disordered" evidence="2">
    <location>
        <begin position="90"/>
        <end position="213"/>
    </location>
</feature>
<name>A0A0D2M409_9CHLO</name>
<sequence>VFYAAPTLRRSTQKRSAEMAAQREMRETLKPVRRAAPKDATWRVMTQEELLAEAARTEVENLTSLRLLLAQEEETKRKASVVKKQYTGPMVKLRSRTKDVAPPPGEEEGEEEQGDGEQEGKGAEGGGGSGKDGADEGAGGGGDERKGEAGAKAEAEAAAAQEGGAGQQKDGQGQAQTEGGPGKAEQEEQQQGEEEQQQQQQQKPKRRRKRHCESVTTLQWANMRAPPPWLRSQHAPAPPAPPVCPITGAPARYRDPATGQFYANAAAFAELRARAGRPLANARGEAAAAAAAAGAAIARRQAGVLPDSVVGLLLNMVAAT</sequence>
<feature type="domain" description="Vps72/YL1 C-terminal" evidence="3">
    <location>
        <begin position="242"/>
        <end position="271"/>
    </location>
</feature>
<dbReference type="PANTHER" id="PTHR13275">
    <property type="entry name" value="YL-1 PROTEIN TRANSCRIPTION FACTOR-LIKE 1"/>
    <property type="match status" value="1"/>
</dbReference>
<evidence type="ECO:0000256" key="2">
    <source>
        <dbReference type="SAM" id="MobiDB-lite"/>
    </source>
</evidence>
<evidence type="ECO:0000313" key="4">
    <source>
        <dbReference type="EMBL" id="KIY98314.1"/>
    </source>
</evidence>
<feature type="compositionally biased region" description="Low complexity" evidence="2">
    <location>
        <begin position="156"/>
        <end position="176"/>
    </location>
</feature>
<dbReference type="Proteomes" id="UP000054498">
    <property type="component" value="Unassembled WGS sequence"/>
</dbReference>